<dbReference type="SUPFAM" id="SSF56935">
    <property type="entry name" value="Porins"/>
    <property type="match status" value="1"/>
</dbReference>
<feature type="domain" description="TonB-dependent receptor-like beta-barrel" evidence="11">
    <location>
        <begin position="419"/>
        <end position="909"/>
    </location>
</feature>
<dbReference type="InterPro" id="IPR012910">
    <property type="entry name" value="Plug_dom"/>
</dbReference>
<evidence type="ECO:0000256" key="3">
    <source>
        <dbReference type="ARBA" id="ARBA00022452"/>
    </source>
</evidence>
<dbReference type="InterPro" id="IPR039426">
    <property type="entry name" value="TonB-dep_rcpt-like"/>
</dbReference>
<dbReference type="Proteomes" id="UP001176891">
    <property type="component" value="Unassembled WGS sequence"/>
</dbReference>
<dbReference type="InterPro" id="IPR008969">
    <property type="entry name" value="CarboxyPept-like_regulatory"/>
</dbReference>
<evidence type="ECO:0000259" key="11">
    <source>
        <dbReference type="Pfam" id="PF00593"/>
    </source>
</evidence>
<evidence type="ECO:0000259" key="12">
    <source>
        <dbReference type="Pfam" id="PF07715"/>
    </source>
</evidence>
<dbReference type="Gene3D" id="2.40.170.20">
    <property type="entry name" value="TonB-dependent receptor, beta-barrel domain"/>
    <property type="match status" value="1"/>
</dbReference>
<keyword evidence="14" id="KW-1185">Reference proteome</keyword>
<organism evidence="13 14">
    <name type="scientific">Flavivirga amylovorans</name>
    <dbReference type="NCBI Taxonomy" id="870486"/>
    <lineage>
        <taxon>Bacteria</taxon>
        <taxon>Pseudomonadati</taxon>
        <taxon>Bacteroidota</taxon>
        <taxon>Flavobacteriia</taxon>
        <taxon>Flavobacteriales</taxon>
        <taxon>Flavobacteriaceae</taxon>
        <taxon>Flavivirga</taxon>
    </lineage>
</organism>
<dbReference type="Pfam" id="PF00593">
    <property type="entry name" value="TonB_dep_Rec_b-barrel"/>
    <property type="match status" value="1"/>
</dbReference>
<evidence type="ECO:0000256" key="1">
    <source>
        <dbReference type="ARBA" id="ARBA00004571"/>
    </source>
</evidence>
<dbReference type="InterPro" id="IPR037066">
    <property type="entry name" value="Plug_dom_sf"/>
</dbReference>
<dbReference type="InterPro" id="IPR000531">
    <property type="entry name" value="Beta-barrel_TonB"/>
</dbReference>
<protein>
    <submittedName>
        <fullName evidence="13">TonB-dependent receptor</fullName>
    </submittedName>
</protein>
<dbReference type="EMBL" id="JAUOEM010000004">
    <property type="protein sequence ID" value="MDO5988247.1"/>
    <property type="molecule type" value="Genomic_DNA"/>
</dbReference>
<dbReference type="InterPro" id="IPR036942">
    <property type="entry name" value="Beta-barrel_TonB_sf"/>
</dbReference>
<evidence type="ECO:0000256" key="8">
    <source>
        <dbReference type="PROSITE-ProRule" id="PRU01360"/>
    </source>
</evidence>
<evidence type="ECO:0000313" key="14">
    <source>
        <dbReference type="Proteomes" id="UP001176891"/>
    </source>
</evidence>
<keyword evidence="2 8" id="KW-0813">Transport</keyword>
<keyword evidence="5 9" id="KW-0798">TonB box</keyword>
<evidence type="ECO:0000256" key="9">
    <source>
        <dbReference type="RuleBase" id="RU003357"/>
    </source>
</evidence>
<dbReference type="Pfam" id="PF13715">
    <property type="entry name" value="CarbopepD_reg_2"/>
    <property type="match status" value="1"/>
</dbReference>
<evidence type="ECO:0000256" key="4">
    <source>
        <dbReference type="ARBA" id="ARBA00022692"/>
    </source>
</evidence>
<gene>
    <name evidence="13" type="ORF">Q4Q39_12600</name>
</gene>
<evidence type="ECO:0000256" key="7">
    <source>
        <dbReference type="ARBA" id="ARBA00023237"/>
    </source>
</evidence>
<reference evidence="13" key="1">
    <citation type="submission" date="2023-07" db="EMBL/GenBank/DDBJ databases">
        <title>Two novel species in the genus Flavivirga.</title>
        <authorList>
            <person name="Kwon K."/>
        </authorList>
    </citation>
    <scope>NUCLEOTIDE SEQUENCE</scope>
    <source>
        <strain evidence="13">KACC 14157</strain>
    </source>
</reference>
<keyword evidence="10" id="KW-0732">Signal</keyword>
<dbReference type="PROSITE" id="PS52016">
    <property type="entry name" value="TONB_DEPENDENT_REC_3"/>
    <property type="match status" value="1"/>
</dbReference>
<evidence type="ECO:0000313" key="13">
    <source>
        <dbReference type="EMBL" id="MDO5988247.1"/>
    </source>
</evidence>
<dbReference type="RefSeq" id="WP_303282851.1">
    <property type="nucleotide sequence ID" value="NZ_BAABCZ010000009.1"/>
</dbReference>
<evidence type="ECO:0000256" key="2">
    <source>
        <dbReference type="ARBA" id="ARBA00022448"/>
    </source>
</evidence>
<evidence type="ECO:0000256" key="6">
    <source>
        <dbReference type="ARBA" id="ARBA00023136"/>
    </source>
</evidence>
<keyword evidence="13" id="KW-0675">Receptor</keyword>
<dbReference type="PANTHER" id="PTHR47234:SF3">
    <property type="entry name" value="SECRETIN_TONB SHORT N-TERMINAL DOMAIN-CONTAINING PROTEIN"/>
    <property type="match status" value="1"/>
</dbReference>
<feature type="chain" id="PRO_5045802265" evidence="10">
    <location>
        <begin position="24"/>
        <end position="962"/>
    </location>
</feature>
<accession>A0ABT8X2R5</accession>
<keyword evidence="7 8" id="KW-0998">Cell outer membrane</keyword>
<feature type="signal peptide" evidence="10">
    <location>
        <begin position="1"/>
        <end position="23"/>
    </location>
</feature>
<name>A0ABT8X2R5_9FLAO</name>
<dbReference type="Pfam" id="PF07715">
    <property type="entry name" value="Plug"/>
    <property type="match status" value="1"/>
</dbReference>
<comment type="caution">
    <text evidence="13">The sequence shown here is derived from an EMBL/GenBank/DDBJ whole genome shotgun (WGS) entry which is preliminary data.</text>
</comment>
<keyword evidence="6 8" id="KW-0472">Membrane</keyword>
<comment type="similarity">
    <text evidence="8 9">Belongs to the TonB-dependent receptor family.</text>
</comment>
<sequence>MSKVLQFKMFLTLLLFMPAMVFSQQVSGTVTDAETNLPLAGANIIIKGTSTGAISDFDGNFTLNAEAFPVTLIVSSVGYDTQEVNVSSTQKIIVALQEGVALDEVVLIGSRNPSRTAVDTPVPVDVIDISELASQGPQVNLNQILNFVAPSFTSNTQTISDGTDHIDPASLRGLGPDQVLVLINGKRRHNSSLVNVNGTFGRGSVGTDLNAIPSGAIQRLEVLRDGAAAQYGSDAIAGVINIVLNNNVNELTLNMTTGANFTKNANDQTGGVDGETVNISANYGLPLGENGGFINFTGDFDFREDYGRMKEWEGNVFNLYNTVERFANNDGYNLSDLLDDDVTDVIQYANAAGINLGGAATKVDLQPILSADNTTAELAARGLVRSDFNMRVGQSEVRGGRFFANLSLPLDDNGTELYSFAGTSSRKGNSAGFYRLPNQSRTYTPAYINGFLPEINSTITDKSFAVGIKGKINDWNVDLSNTWGKNAFLYTIGNTFNASFQNASPVTFDAGGFNFMQNTVNLDINQFYDDIFSGLNVAFGAEYRLENYEIEAGEEASYSRYTAEGQVITLASQQAAQDFFGNSRPGGSQVFPGFSPNNELSRGRSSIAGYFDLEADFSETFLASFATRFENYSDFGSTINFKLATRLKASDNVNIRAALNTGFRAPSLHQLNFNSTSTIFDQNGNPVEVGTFANDSRVAKILGIPELKEETSQSISLGFTAKMPDANLTVTIDGYFVGIDDRVVYTGQFSGAAIAAELAQANASAASFFANAIDTESKGLDIVITHKANIGTNAKLKSDLSGTFSKTKQVGAIKASQILEDAGLVSTYFPEDSRVYLEEAVPRTKLNLTNNLTTGKFNVFLRNVYFGEVTEATTNVDRQQVFGTKVVTDLSFGYKASESLTLTIGANNLLDIYPDRAIEDFDPNTTGNQTNRSSGRFDWSRRAQQFGIGGRFLFARLSFKLK</sequence>
<evidence type="ECO:0000256" key="5">
    <source>
        <dbReference type="ARBA" id="ARBA00023077"/>
    </source>
</evidence>
<keyword evidence="3 8" id="KW-1134">Transmembrane beta strand</keyword>
<dbReference type="SUPFAM" id="SSF49464">
    <property type="entry name" value="Carboxypeptidase regulatory domain-like"/>
    <property type="match status" value="1"/>
</dbReference>
<dbReference type="Gene3D" id="2.170.130.10">
    <property type="entry name" value="TonB-dependent receptor, plug domain"/>
    <property type="match status" value="1"/>
</dbReference>
<evidence type="ECO:0000256" key="10">
    <source>
        <dbReference type="SAM" id="SignalP"/>
    </source>
</evidence>
<comment type="subcellular location">
    <subcellularLocation>
        <location evidence="1 8">Cell outer membrane</location>
        <topology evidence="1 8">Multi-pass membrane protein</topology>
    </subcellularLocation>
</comment>
<dbReference type="PANTHER" id="PTHR47234">
    <property type="match status" value="1"/>
</dbReference>
<feature type="domain" description="TonB-dependent receptor plug" evidence="12">
    <location>
        <begin position="118"/>
        <end position="239"/>
    </location>
</feature>
<keyword evidence="4 8" id="KW-0812">Transmembrane</keyword>
<proteinExistence type="inferred from homology"/>
<dbReference type="Gene3D" id="2.60.40.1120">
    <property type="entry name" value="Carboxypeptidase-like, regulatory domain"/>
    <property type="match status" value="1"/>
</dbReference>